<proteinExistence type="predicted"/>
<dbReference type="EMBL" id="BPRC01000044">
    <property type="protein sequence ID" value="GJE68114.1"/>
    <property type="molecule type" value="Genomic_DNA"/>
</dbReference>
<evidence type="ECO:0000313" key="2">
    <source>
        <dbReference type="Proteomes" id="UP001055039"/>
    </source>
</evidence>
<evidence type="ECO:0000313" key="1">
    <source>
        <dbReference type="EMBL" id="GJE68114.1"/>
    </source>
</evidence>
<protein>
    <submittedName>
        <fullName evidence="1">Uncharacterized protein</fullName>
    </submittedName>
</protein>
<dbReference type="RefSeq" id="WP_238228954.1">
    <property type="nucleotide sequence ID" value="NZ_BAAADH010000009.1"/>
</dbReference>
<sequence>MPKYLSECEIDIFNPYAPEVARLGPDYIIDHTNILQNPFLQILGARWLVAQESDDGPSRTITVPDMTTKNPIITVDFYFSNLLDAFSKVGGIESYQSPIFVFSDLPGSMAHPGVRGAALNQFLSAHSGQYETVFSYESFSELGSAPTPVVPLGCAQSWLPITNHNDRIIFLDEPHETLVDILDDSTDIRVALYLHAVKTCKILYSMDFSIVSFYRNKSDKMEEFFLKNNFIKKIDSSGWIPFRNLAEHYSKATLFFSFFTETHGYAIYENMQLGNGIITYAETFDNYRLQHMQGGPLLSIYNTPTVCANVVSEYYDRYVKYDLKDQIRNKSREKYAAETFMRRLRQCHAFNSPIV</sequence>
<reference evidence="1" key="2">
    <citation type="submission" date="2021-08" db="EMBL/GenBank/DDBJ databases">
        <authorList>
            <person name="Tani A."/>
            <person name="Ola A."/>
            <person name="Ogura Y."/>
            <person name="Katsura K."/>
            <person name="Hayashi T."/>
        </authorList>
    </citation>
    <scope>NUCLEOTIDE SEQUENCE</scope>
    <source>
        <strain evidence="1">NBRC 15686</strain>
    </source>
</reference>
<keyword evidence="2" id="KW-1185">Reference proteome</keyword>
<name>A0ABQ4ULB2_9HYPH</name>
<accession>A0ABQ4ULB2</accession>
<dbReference type="Proteomes" id="UP001055039">
    <property type="component" value="Unassembled WGS sequence"/>
</dbReference>
<comment type="caution">
    <text evidence="1">The sequence shown here is derived from an EMBL/GenBank/DDBJ whole genome shotgun (WGS) entry which is preliminary data.</text>
</comment>
<reference evidence="1" key="1">
    <citation type="journal article" date="2021" name="Front. Microbiol.">
        <title>Comprehensive Comparative Genomics and Phenotyping of Methylobacterium Species.</title>
        <authorList>
            <person name="Alessa O."/>
            <person name="Ogura Y."/>
            <person name="Fujitani Y."/>
            <person name="Takami H."/>
            <person name="Hayashi T."/>
            <person name="Sahin N."/>
            <person name="Tani A."/>
        </authorList>
    </citation>
    <scope>NUCLEOTIDE SEQUENCE</scope>
    <source>
        <strain evidence="1">NBRC 15686</strain>
    </source>
</reference>
<gene>
    <name evidence="1" type="ORF">LNAOJCKE_5350</name>
</gene>
<organism evidence="1 2">
    <name type="scientific">Methylorubrum aminovorans</name>
    <dbReference type="NCBI Taxonomy" id="269069"/>
    <lineage>
        <taxon>Bacteria</taxon>
        <taxon>Pseudomonadati</taxon>
        <taxon>Pseudomonadota</taxon>
        <taxon>Alphaproteobacteria</taxon>
        <taxon>Hyphomicrobiales</taxon>
        <taxon>Methylobacteriaceae</taxon>
        <taxon>Methylorubrum</taxon>
    </lineage>
</organism>